<dbReference type="EMBL" id="CP081869">
    <property type="protein sequence ID" value="QZN98534.1"/>
    <property type="molecule type" value="Genomic_DNA"/>
</dbReference>
<dbReference type="RefSeq" id="WP_261401466.1">
    <property type="nucleotide sequence ID" value="NZ_CP081869.1"/>
</dbReference>
<name>A0A9E6UNH5_9HYPH</name>
<dbReference type="AlphaFoldDB" id="A0A9E6UNH5"/>
<dbReference type="Proteomes" id="UP000825701">
    <property type="component" value="Chromosome"/>
</dbReference>
<accession>A0A9E6UNH5</accession>
<gene>
    <name evidence="1" type="ORF">K6K41_15980</name>
</gene>
<protein>
    <submittedName>
        <fullName evidence="1">Helix-turn-helix domain-containing protein</fullName>
    </submittedName>
</protein>
<reference evidence="1" key="1">
    <citation type="submission" date="2021-08" db="EMBL/GenBank/DDBJ databases">
        <authorList>
            <person name="Zhang H."/>
            <person name="Xu M."/>
            <person name="Yu Z."/>
            <person name="Yang L."/>
            <person name="Cai Y."/>
        </authorList>
    </citation>
    <scope>NUCLEOTIDE SEQUENCE</scope>
    <source>
        <strain evidence="1">CHL1</strain>
    </source>
</reference>
<dbReference type="KEGG" id="cmet:K6K41_15980"/>
<keyword evidence="2" id="KW-1185">Reference proteome</keyword>
<organism evidence="1 2">
    <name type="scientific">Chenggangzhangella methanolivorans</name>
    <dbReference type="NCBI Taxonomy" id="1437009"/>
    <lineage>
        <taxon>Bacteria</taxon>
        <taxon>Pseudomonadati</taxon>
        <taxon>Pseudomonadota</taxon>
        <taxon>Alphaproteobacteria</taxon>
        <taxon>Hyphomicrobiales</taxon>
        <taxon>Methylopilaceae</taxon>
        <taxon>Chenggangzhangella</taxon>
    </lineage>
</organism>
<proteinExistence type="predicted"/>
<evidence type="ECO:0000313" key="1">
    <source>
        <dbReference type="EMBL" id="QZN98534.1"/>
    </source>
</evidence>
<sequence length="65" mass="7382">MQSLTIEDWCKRHGLCRSTFYNLQKAGKGPRLMKVGAVTRISETADREWVAEREAEAITSRQEAA</sequence>
<evidence type="ECO:0000313" key="2">
    <source>
        <dbReference type="Proteomes" id="UP000825701"/>
    </source>
</evidence>